<evidence type="ECO:0000313" key="1">
    <source>
        <dbReference type="EMBL" id="EQB60660.1"/>
    </source>
</evidence>
<reference evidence="1 2" key="1">
    <citation type="journal article" date="2013" name="BMC Genomics">
        <title>Genome sequencing and comparative genomics of honey bee microsporidia, Nosema apis reveal novel insights into host-parasite interactions.</title>
        <authorList>
            <person name="Chen Yp."/>
            <person name="Pettis J.S."/>
            <person name="Zhao Y."/>
            <person name="Liu X."/>
            <person name="Tallon L.J."/>
            <person name="Sadzewicz L.D."/>
            <person name="Li R."/>
            <person name="Zheng H."/>
            <person name="Huang S."/>
            <person name="Zhang X."/>
            <person name="Hamilton M.C."/>
            <person name="Pernal S.F."/>
            <person name="Melathopoulos A.P."/>
            <person name="Yan X."/>
            <person name="Evans J.D."/>
        </authorList>
    </citation>
    <scope>NUCLEOTIDE SEQUENCE [LARGE SCALE GENOMIC DNA]</scope>
    <source>
        <strain evidence="1 2">BRL 01</strain>
    </source>
</reference>
<dbReference type="VEuPathDB" id="MicrosporidiaDB:NAPIS_ORF01783"/>
<sequence>MTNTNFKVNQYIIFKYIDEWHEGRIIYIFINDNKLIYKIFSFKIFSIVQHYVANNILPSTYENLKRVSYNNFNFKIINNSKLISILKYDVQQIEKGKYYKSNEYNLDFIFKNFAHFLTMNNIYLTQEEIKLSVEGLKDLIENYKEYFCFNENEKNLKKLVILV</sequence>
<keyword evidence="2" id="KW-1185">Reference proteome</keyword>
<gene>
    <name evidence="1" type="ORF">NAPIS_ORF01783</name>
</gene>
<dbReference type="EMBL" id="KE647263">
    <property type="protein sequence ID" value="EQB60660.1"/>
    <property type="molecule type" value="Genomic_DNA"/>
</dbReference>
<dbReference type="Proteomes" id="UP000053780">
    <property type="component" value="Unassembled WGS sequence"/>
</dbReference>
<organism evidence="1 2">
    <name type="scientific">Vairimorpha apis BRL 01</name>
    <dbReference type="NCBI Taxonomy" id="1037528"/>
    <lineage>
        <taxon>Eukaryota</taxon>
        <taxon>Fungi</taxon>
        <taxon>Fungi incertae sedis</taxon>
        <taxon>Microsporidia</taxon>
        <taxon>Nosematidae</taxon>
        <taxon>Vairimorpha</taxon>
    </lineage>
</organism>
<accession>T0MI53</accession>
<protein>
    <submittedName>
        <fullName evidence="1">Uncharacterized protein</fullName>
    </submittedName>
</protein>
<proteinExistence type="predicted"/>
<dbReference type="OrthoDB" id="2193523at2759"/>
<name>T0MI53_9MICR</name>
<evidence type="ECO:0000313" key="2">
    <source>
        <dbReference type="Proteomes" id="UP000053780"/>
    </source>
</evidence>
<dbReference type="AlphaFoldDB" id="T0MI53"/>
<dbReference type="HOGENOM" id="CLU_108584_0_0_1"/>